<evidence type="ECO:0000313" key="7">
    <source>
        <dbReference type="Proteomes" id="UP000316096"/>
    </source>
</evidence>
<evidence type="ECO:0000256" key="4">
    <source>
        <dbReference type="ARBA" id="ARBA00023004"/>
    </source>
</evidence>
<organism evidence="6 7">
    <name type="scientific">Actinoallomurus bryophytorum</name>
    <dbReference type="NCBI Taxonomy" id="1490222"/>
    <lineage>
        <taxon>Bacteria</taxon>
        <taxon>Bacillati</taxon>
        <taxon>Actinomycetota</taxon>
        <taxon>Actinomycetes</taxon>
        <taxon>Streptosporangiales</taxon>
        <taxon>Thermomonosporaceae</taxon>
        <taxon>Actinoallomurus</taxon>
    </lineage>
</organism>
<gene>
    <name evidence="6" type="ORF">FB559_6821</name>
</gene>
<dbReference type="RefSeq" id="WP_141960955.1">
    <property type="nucleotide sequence ID" value="NZ_VFOZ01000001.1"/>
</dbReference>
<dbReference type="SUPFAM" id="SSF46458">
    <property type="entry name" value="Globin-like"/>
    <property type="match status" value="1"/>
</dbReference>
<accession>A0A543CW43</accession>
<dbReference type="InterPro" id="IPR009050">
    <property type="entry name" value="Globin-like_sf"/>
</dbReference>
<dbReference type="Gene3D" id="1.10.490.10">
    <property type="entry name" value="Globins"/>
    <property type="match status" value="1"/>
</dbReference>
<reference evidence="6 7" key="1">
    <citation type="submission" date="2019-06" db="EMBL/GenBank/DDBJ databases">
        <title>Sequencing the genomes of 1000 actinobacteria strains.</title>
        <authorList>
            <person name="Klenk H.-P."/>
        </authorList>
    </citation>
    <scope>NUCLEOTIDE SEQUENCE [LARGE SCALE GENOMIC DNA]</scope>
    <source>
        <strain evidence="6 7">DSM 102200</strain>
    </source>
</reference>
<evidence type="ECO:0000313" key="6">
    <source>
        <dbReference type="EMBL" id="TQM01078.1"/>
    </source>
</evidence>
<comment type="caution">
    <text evidence="6">The sequence shown here is derived from an EMBL/GenBank/DDBJ whole genome shotgun (WGS) entry which is preliminary data.</text>
</comment>
<proteinExistence type="predicted"/>
<dbReference type="AlphaFoldDB" id="A0A543CW43"/>
<keyword evidence="4 5" id="KW-0408">Iron</keyword>
<dbReference type="InterPro" id="IPR012292">
    <property type="entry name" value="Globin/Proto"/>
</dbReference>
<dbReference type="OrthoDB" id="9798157at2"/>
<dbReference type="GO" id="GO:0020037">
    <property type="term" value="F:heme binding"/>
    <property type="evidence" value="ECO:0007669"/>
    <property type="project" value="InterPro"/>
</dbReference>
<evidence type="ECO:0000256" key="1">
    <source>
        <dbReference type="ARBA" id="ARBA00022448"/>
    </source>
</evidence>
<keyword evidence="2 5" id="KW-0349">Heme</keyword>
<dbReference type="GO" id="GO:0019825">
    <property type="term" value="F:oxygen binding"/>
    <property type="evidence" value="ECO:0007669"/>
    <property type="project" value="InterPro"/>
</dbReference>
<dbReference type="GO" id="GO:0046872">
    <property type="term" value="F:metal ion binding"/>
    <property type="evidence" value="ECO:0007669"/>
    <property type="project" value="UniProtKB-KW"/>
</dbReference>
<evidence type="ECO:0000256" key="2">
    <source>
        <dbReference type="ARBA" id="ARBA00022617"/>
    </source>
</evidence>
<keyword evidence="3 5" id="KW-0479">Metal-binding</keyword>
<dbReference type="Proteomes" id="UP000316096">
    <property type="component" value="Unassembled WGS sequence"/>
</dbReference>
<protein>
    <submittedName>
        <fullName evidence="6">Hemoglobin</fullName>
    </submittedName>
</protein>
<keyword evidence="7" id="KW-1185">Reference proteome</keyword>
<dbReference type="CDD" id="cd14775">
    <property type="entry name" value="TrHb2_O-like"/>
    <property type="match status" value="1"/>
</dbReference>
<evidence type="ECO:0000256" key="5">
    <source>
        <dbReference type="PIRSR" id="PIRSR601486-1"/>
    </source>
</evidence>
<name>A0A543CW43_9ACTN</name>
<feature type="binding site" description="distal binding residue" evidence="5">
    <location>
        <position position="45"/>
    </location>
    <ligand>
        <name>heme</name>
        <dbReference type="ChEBI" id="CHEBI:30413"/>
    </ligand>
    <ligandPart>
        <name>Fe</name>
        <dbReference type="ChEBI" id="CHEBI:18248"/>
    </ligandPart>
</feature>
<dbReference type="EMBL" id="VFOZ01000001">
    <property type="protein sequence ID" value="TQM01078.1"/>
    <property type="molecule type" value="Genomic_DNA"/>
</dbReference>
<sequence length="150" mass="17488">MPSLYTHAGGDDGLHRLEELFYTKVLADPVLQPLFPERRPHHVEHLTWFTAESFGGPDRFTRELGFGHIIQAHRHMEITEEQRRRFVALYLEALDEAGLPDDEPFREAVRSHVEFGSQVAWQNSHAETDADLHPLREVPRWTWPEDTDRA</sequence>
<keyword evidence="1" id="KW-0813">Transport</keyword>
<dbReference type="InterPro" id="IPR001486">
    <property type="entry name" value="Hemoglobin_trunc"/>
</dbReference>
<dbReference type="Pfam" id="PF01152">
    <property type="entry name" value="Bac_globin"/>
    <property type="match status" value="1"/>
</dbReference>
<evidence type="ECO:0000256" key="3">
    <source>
        <dbReference type="ARBA" id="ARBA00022723"/>
    </source>
</evidence>